<dbReference type="PANTHER" id="PTHR47234:SF2">
    <property type="entry name" value="TONB-DEPENDENT RECEPTOR"/>
    <property type="match status" value="1"/>
</dbReference>
<accession>A0A9Q2FP62</accession>
<protein>
    <submittedName>
        <fullName evidence="8">TonB-dependent receptor</fullName>
    </submittedName>
</protein>
<dbReference type="SUPFAM" id="SSF56935">
    <property type="entry name" value="Porins"/>
    <property type="match status" value="1"/>
</dbReference>
<comment type="subcellular location">
    <subcellularLocation>
        <location evidence="1 4">Cell outer membrane</location>
    </subcellularLocation>
</comment>
<dbReference type="InterPro" id="IPR012910">
    <property type="entry name" value="Plug_dom"/>
</dbReference>
<dbReference type="Gene3D" id="2.40.170.20">
    <property type="entry name" value="TonB-dependent receptor, beta-barrel domain"/>
    <property type="match status" value="1"/>
</dbReference>
<evidence type="ECO:0000259" key="7">
    <source>
        <dbReference type="Pfam" id="PF07715"/>
    </source>
</evidence>
<keyword evidence="8" id="KW-0675">Receptor</keyword>
<dbReference type="Proteomes" id="UP000661006">
    <property type="component" value="Unassembled WGS sequence"/>
</dbReference>
<evidence type="ECO:0000256" key="4">
    <source>
        <dbReference type="RuleBase" id="RU003357"/>
    </source>
</evidence>
<dbReference type="Gene3D" id="2.170.130.10">
    <property type="entry name" value="TonB-dependent receptor, plug domain"/>
    <property type="match status" value="1"/>
</dbReference>
<feature type="region of interest" description="Disordered" evidence="5">
    <location>
        <begin position="59"/>
        <end position="87"/>
    </location>
</feature>
<evidence type="ECO:0000313" key="8">
    <source>
        <dbReference type="EMBL" id="MBF0871956.1"/>
    </source>
</evidence>
<feature type="compositionally biased region" description="Low complexity" evidence="5">
    <location>
        <begin position="59"/>
        <end position="69"/>
    </location>
</feature>
<sequence>MKGYLPAMNTSFPTLARPGFSLKPSRTFLKIALLAGISYTALPVPEACAETTTKHLSAAHKSAAKKAAAPRATVQSARPQTSVQAKPVTVAPVSAPVQTVTNANLQPSTSPAAEVVTVTGTRLSQTRLTNVMAGSTVDAAQLRARGYTDMGIALMRENTAFTVGDNSPIGSQGSFGAGQSFVSLLGLGSQRTLTLVDGMRMVGGSTASNYGAGSGSQVDVSAIPTSLIKKVDTRLGGAGAAYGADAVAGVVNYQLDDHFKGVDFNAQGNWTQKLDAPQEKITFKAGTDFDHGKGGVVFDVEYRNAGGMVANDRPYTRGSLSTTYARPAYGSTTPYARVLTPGVRFLQNSVTGLPTTSAVYGQLPVKAGKAGYAIPNAAGQALMFSPNGQSLVPITYNSAVQDGLRASGGNGLALQDYNQLYAPSDKLNLTTLGHYDFTDHLHATWQGWYARGTASSLVGQGTWNTPQFDDPLSLQSYQTNTVVNGAYKLSTNNPYLTPAVRAQIVNALQAAGKPTDTFYLSRLNQDLDAGMYRTTMQMFRFQGGLNGDFNAVGRHFEWSVKGVYGKYMNDTWEPSIVTQNLTNALNATTDASGNIVCSPDYTNSTAVTRSSTCSPLNPFGYNQMTPAARDYVISDAHSKNTNAQRDLQAEIHSTVAHLPAGDIRWDLGYEHRREGYNFNPGSFFQGEQQADGSYKQYGNSTAIPITSGAYHTHEVFGELDIPLVSPNMHVPGVYSLSATANGRFINNSMTGNYWTYMFGGAWWPTQDFGLSGNYAQSVRNPSVTELFAPQSTTYSTAEDPCSIEYITSGPAPATRAANCAKEGISKGGFSSNINYYTAQGKSGGNAKLQNETSHSYTGTLDFHPHFVRGLDMTAAFVDVKVNNEITSLSVGDLMNACYDSGSYPNNAYCNSFKRDSDHQVESFTSGYFNIANQHMQIMQANIDYYVPLQRLGLPQSAGNIELRGNYSHYLRNQQTYLGSTYVLNGDTTSPNNLFTLDFNYTRGPIFFQWQTIYYGKSKYALQVSDYTYEHNNRPGFAYFNTTFGYQITKNIDANFMINNITGALPKYPGTVSLTRYYDAIMGRSFQLNIGAHF</sequence>
<keyword evidence="3" id="KW-0998">Cell outer membrane</keyword>
<dbReference type="EMBL" id="JABCQN010000010">
    <property type="protein sequence ID" value="MBF0871956.1"/>
    <property type="molecule type" value="Genomic_DNA"/>
</dbReference>
<comment type="similarity">
    <text evidence="4">Belongs to the TonB-dependent receptor family.</text>
</comment>
<comment type="caution">
    <text evidence="8">The sequence shown here is derived from an EMBL/GenBank/DDBJ whole genome shotgun (WGS) entry which is preliminary data.</text>
</comment>
<dbReference type="Pfam" id="PF00593">
    <property type="entry name" value="TonB_dep_Rec_b-barrel"/>
    <property type="match status" value="1"/>
</dbReference>
<organism evidence="8 9">
    <name type="scientific">Gluconobacter japonicus</name>
    <dbReference type="NCBI Taxonomy" id="376620"/>
    <lineage>
        <taxon>Bacteria</taxon>
        <taxon>Pseudomonadati</taxon>
        <taxon>Pseudomonadota</taxon>
        <taxon>Alphaproteobacteria</taxon>
        <taxon>Acetobacterales</taxon>
        <taxon>Acetobacteraceae</taxon>
        <taxon>Gluconobacter</taxon>
    </lineage>
</organism>
<evidence type="ECO:0000259" key="6">
    <source>
        <dbReference type="Pfam" id="PF00593"/>
    </source>
</evidence>
<proteinExistence type="inferred from homology"/>
<dbReference type="InterPro" id="IPR000531">
    <property type="entry name" value="Beta-barrel_TonB"/>
</dbReference>
<dbReference type="GO" id="GO:0009279">
    <property type="term" value="C:cell outer membrane"/>
    <property type="evidence" value="ECO:0007669"/>
    <property type="project" value="UniProtKB-SubCell"/>
</dbReference>
<keyword evidence="4" id="KW-0798">TonB box</keyword>
<evidence type="ECO:0000256" key="2">
    <source>
        <dbReference type="ARBA" id="ARBA00023136"/>
    </source>
</evidence>
<dbReference type="InterPro" id="IPR036942">
    <property type="entry name" value="Beta-barrel_TonB_sf"/>
</dbReference>
<reference evidence="8" key="2">
    <citation type="submission" date="2020-11" db="EMBL/GenBank/DDBJ databases">
        <title>Description of novel Gluconobacter species.</title>
        <authorList>
            <person name="Cleenwerck I."/>
            <person name="Cnockaert M."/>
            <person name="Borremans W."/>
            <person name="Wieme A.D."/>
            <person name="De Vuyst L."/>
            <person name="Vandamme P."/>
        </authorList>
    </citation>
    <scope>NUCLEOTIDE SEQUENCE</scope>
    <source>
        <strain evidence="8">R71697</strain>
    </source>
</reference>
<dbReference type="PANTHER" id="PTHR47234">
    <property type="match status" value="1"/>
</dbReference>
<feature type="domain" description="TonB-dependent receptor-like beta-barrel" evidence="6">
    <location>
        <begin position="532"/>
        <end position="1060"/>
    </location>
</feature>
<feature type="domain" description="TonB-dependent receptor plug" evidence="7">
    <location>
        <begin position="135"/>
        <end position="250"/>
    </location>
</feature>
<feature type="compositionally biased region" description="Polar residues" evidence="5">
    <location>
        <begin position="73"/>
        <end position="84"/>
    </location>
</feature>
<evidence type="ECO:0000256" key="3">
    <source>
        <dbReference type="ARBA" id="ARBA00023237"/>
    </source>
</evidence>
<evidence type="ECO:0000256" key="1">
    <source>
        <dbReference type="ARBA" id="ARBA00004442"/>
    </source>
</evidence>
<evidence type="ECO:0000313" key="9">
    <source>
        <dbReference type="Proteomes" id="UP000661006"/>
    </source>
</evidence>
<dbReference type="AlphaFoldDB" id="A0A9Q2FP62"/>
<keyword evidence="2 4" id="KW-0472">Membrane</keyword>
<reference evidence="8" key="1">
    <citation type="submission" date="2020-04" db="EMBL/GenBank/DDBJ databases">
        <authorList>
            <person name="Sombolestani A."/>
        </authorList>
    </citation>
    <scope>NUCLEOTIDE SEQUENCE</scope>
    <source>
        <strain evidence="8">R71697</strain>
    </source>
</reference>
<gene>
    <name evidence="8" type="ORF">HKD32_14070</name>
</gene>
<name>A0A9Q2FP62_GLUJA</name>
<dbReference type="InterPro" id="IPR037066">
    <property type="entry name" value="Plug_dom_sf"/>
</dbReference>
<evidence type="ECO:0000256" key="5">
    <source>
        <dbReference type="SAM" id="MobiDB-lite"/>
    </source>
</evidence>
<dbReference type="Pfam" id="PF07715">
    <property type="entry name" value="Plug"/>
    <property type="match status" value="1"/>
</dbReference>